<evidence type="ECO:0000256" key="1">
    <source>
        <dbReference type="ARBA" id="ARBA00004141"/>
    </source>
</evidence>
<dbReference type="EMBL" id="AQQV01000003">
    <property type="protein sequence ID" value="ORE86162.1"/>
    <property type="molecule type" value="Genomic_DNA"/>
</dbReference>
<evidence type="ECO:0000313" key="8">
    <source>
        <dbReference type="Proteomes" id="UP000192342"/>
    </source>
</evidence>
<organism evidence="7 8">
    <name type="scientific">Oceanococcus atlanticus</name>
    <dbReference type="NCBI Taxonomy" id="1317117"/>
    <lineage>
        <taxon>Bacteria</taxon>
        <taxon>Pseudomonadati</taxon>
        <taxon>Pseudomonadota</taxon>
        <taxon>Gammaproteobacteria</taxon>
        <taxon>Chromatiales</taxon>
        <taxon>Oceanococcaceae</taxon>
        <taxon>Oceanococcus</taxon>
    </lineage>
</organism>
<feature type="transmembrane region" description="Helical" evidence="6">
    <location>
        <begin position="99"/>
        <end position="119"/>
    </location>
</feature>
<evidence type="ECO:0000256" key="2">
    <source>
        <dbReference type="ARBA" id="ARBA00009694"/>
    </source>
</evidence>
<feature type="transmembrane region" description="Helical" evidence="6">
    <location>
        <begin position="47"/>
        <end position="64"/>
    </location>
</feature>
<comment type="similarity">
    <text evidence="2">Belongs to the UPF0382 family.</text>
</comment>
<evidence type="ECO:0008006" key="9">
    <source>
        <dbReference type="Google" id="ProtNLM"/>
    </source>
</evidence>
<dbReference type="PANTHER" id="PTHR43461">
    <property type="entry name" value="TRANSMEMBRANE PROTEIN 256"/>
    <property type="match status" value="1"/>
</dbReference>
<reference evidence="7 8" key="1">
    <citation type="submission" date="2013-04" db="EMBL/GenBank/DDBJ databases">
        <title>Oceanococcus atlanticus 22II-S10r2 Genome Sequencing.</title>
        <authorList>
            <person name="Lai Q."/>
            <person name="Li G."/>
            <person name="Shao Z."/>
        </authorList>
    </citation>
    <scope>NUCLEOTIDE SEQUENCE [LARGE SCALE GENOMIC DNA]</scope>
    <source>
        <strain evidence="7 8">22II-S10r2</strain>
    </source>
</reference>
<dbReference type="RefSeq" id="WP_083562302.1">
    <property type="nucleotide sequence ID" value="NZ_AQQV01000003.1"/>
</dbReference>
<dbReference type="Pfam" id="PF04241">
    <property type="entry name" value="DUF423"/>
    <property type="match status" value="1"/>
</dbReference>
<comment type="subcellular location">
    <subcellularLocation>
        <location evidence="1">Membrane</location>
        <topology evidence="1">Multi-pass membrane protein</topology>
    </subcellularLocation>
</comment>
<keyword evidence="4 6" id="KW-1133">Transmembrane helix</keyword>
<proteinExistence type="inferred from homology"/>
<evidence type="ECO:0000256" key="6">
    <source>
        <dbReference type="SAM" id="Phobius"/>
    </source>
</evidence>
<comment type="caution">
    <text evidence="7">The sequence shown here is derived from an EMBL/GenBank/DDBJ whole genome shotgun (WGS) entry which is preliminary data.</text>
</comment>
<keyword evidence="5 6" id="KW-0472">Membrane</keyword>
<evidence type="ECO:0000256" key="4">
    <source>
        <dbReference type="ARBA" id="ARBA00022989"/>
    </source>
</evidence>
<dbReference type="Proteomes" id="UP000192342">
    <property type="component" value="Unassembled WGS sequence"/>
</dbReference>
<dbReference type="GO" id="GO:0005886">
    <property type="term" value="C:plasma membrane"/>
    <property type="evidence" value="ECO:0007669"/>
    <property type="project" value="TreeGrafter"/>
</dbReference>
<gene>
    <name evidence="7" type="ORF">ATO7_12733</name>
</gene>
<dbReference type="AlphaFoldDB" id="A0A1Y1SC25"/>
<sequence>MDKLMVAIAAFYGMSGVAMGAFAAHALKKRLDDYALDIIQTATQYQMIHAIAMLAIVALAHAGSFELRTPLWCFVIGVALFSGSLYVLALTGIKPLGAITPIGGVLLLLGWIVLIVKAVKVAPSI</sequence>
<evidence type="ECO:0000256" key="5">
    <source>
        <dbReference type="ARBA" id="ARBA00023136"/>
    </source>
</evidence>
<dbReference type="InterPro" id="IPR006696">
    <property type="entry name" value="DUF423"/>
</dbReference>
<keyword evidence="8" id="KW-1185">Reference proteome</keyword>
<feature type="transmembrane region" description="Helical" evidence="6">
    <location>
        <begin position="71"/>
        <end position="93"/>
    </location>
</feature>
<name>A0A1Y1SC25_9GAMM</name>
<dbReference type="STRING" id="1317117.ATO7_12733"/>
<dbReference type="OrthoDB" id="9802121at2"/>
<keyword evidence="3 6" id="KW-0812">Transmembrane</keyword>
<dbReference type="PANTHER" id="PTHR43461:SF1">
    <property type="entry name" value="TRANSMEMBRANE PROTEIN 256"/>
    <property type="match status" value="1"/>
</dbReference>
<evidence type="ECO:0000313" key="7">
    <source>
        <dbReference type="EMBL" id="ORE86162.1"/>
    </source>
</evidence>
<accession>A0A1Y1SC25</accession>
<evidence type="ECO:0000256" key="3">
    <source>
        <dbReference type="ARBA" id="ARBA00022692"/>
    </source>
</evidence>
<protein>
    <recommendedName>
        <fullName evidence="9">DUF423 domain-containing protein</fullName>
    </recommendedName>
</protein>